<feature type="region of interest" description="Disordered" evidence="1">
    <location>
        <begin position="82"/>
        <end position="107"/>
    </location>
</feature>
<evidence type="ECO:0000256" key="1">
    <source>
        <dbReference type="SAM" id="MobiDB-lite"/>
    </source>
</evidence>
<protein>
    <submittedName>
        <fullName evidence="2">Uncharacterized protein</fullName>
    </submittedName>
</protein>
<comment type="caution">
    <text evidence="2">The sequence shown here is derived from an EMBL/GenBank/DDBJ whole genome shotgun (WGS) entry which is preliminary data.</text>
</comment>
<evidence type="ECO:0000313" key="3">
    <source>
        <dbReference type="Proteomes" id="UP000238823"/>
    </source>
</evidence>
<sequence>MFGRYHAPTVAMPNLEGEVAELYSAYVGELTTAINDLEPWWARLLATLGRKATKLRWPAGVASHPQVLAIYRDYHHRFSALASAPRGGPPPRFDDDASWGSEAEGPPELLIPPAPERLLIERLSIEAPALHAKLAYLVMSPVGVTPEPRPSMRTLQIVEAETHRPQAFDFEGRHGTQRGLERLLGAGFDLRPRVYEPVALEHASEFHGLAYNSYLRALGRALAQAERWWARELGDHQQRGASPEQARERAYATHVVGPVGHPQVIGVIQAYWALCHEINAALIEVERHVAPEQMLLGWLRDERHQTWVDALTAMPYWPVGLDRAGRWS</sequence>
<dbReference type="Proteomes" id="UP000238823">
    <property type="component" value="Unassembled WGS sequence"/>
</dbReference>
<dbReference type="EMBL" id="PVNL01000045">
    <property type="protein sequence ID" value="PRQ08059.1"/>
    <property type="molecule type" value="Genomic_DNA"/>
</dbReference>
<accession>A0A2S9YSN6</accession>
<dbReference type="AlphaFoldDB" id="A0A2S9YSN6"/>
<evidence type="ECO:0000313" key="2">
    <source>
        <dbReference type="EMBL" id="PRQ08059.1"/>
    </source>
</evidence>
<name>A0A2S9YSN6_9BACT</name>
<proteinExistence type="predicted"/>
<gene>
    <name evidence="2" type="ORF">ENSA7_22130</name>
</gene>
<reference evidence="2 3" key="1">
    <citation type="submission" date="2018-03" db="EMBL/GenBank/DDBJ databases">
        <title>Draft Genome Sequences of the Obligatory Marine Myxobacteria Enhygromyxa salina SWB007.</title>
        <authorList>
            <person name="Poehlein A."/>
            <person name="Moghaddam J.A."/>
            <person name="Harms H."/>
            <person name="Alanjari M."/>
            <person name="Koenig G.M."/>
            <person name="Daniel R."/>
            <person name="Schaeberle T.F."/>
        </authorList>
    </citation>
    <scope>NUCLEOTIDE SEQUENCE [LARGE SCALE GENOMIC DNA]</scope>
    <source>
        <strain evidence="2 3">SWB007</strain>
    </source>
</reference>
<organism evidence="2 3">
    <name type="scientific">Enhygromyxa salina</name>
    <dbReference type="NCBI Taxonomy" id="215803"/>
    <lineage>
        <taxon>Bacteria</taxon>
        <taxon>Pseudomonadati</taxon>
        <taxon>Myxococcota</taxon>
        <taxon>Polyangia</taxon>
        <taxon>Nannocystales</taxon>
        <taxon>Nannocystaceae</taxon>
        <taxon>Enhygromyxa</taxon>
    </lineage>
</organism>